<proteinExistence type="predicted"/>
<organism evidence="1 2">
    <name type="scientific">Takifugu flavidus</name>
    <name type="common">sansaifugu</name>
    <dbReference type="NCBI Taxonomy" id="433684"/>
    <lineage>
        <taxon>Eukaryota</taxon>
        <taxon>Metazoa</taxon>
        <taxon>Chordata</taxon>
        <taxon>Craniata</taxon>
        <taxon>Vertebrata</taxon>
        <taxon>Euteleostomi</taxon>
        <taxon>Actinopterygii</taxon>
        <taxon>Neopterygii</taxon>
        <taxon>Teleostei</taxon>
        <taxon>Neoteleostei</taxon>
        <taxon>Acanthomorphata</taxon>
        <taxon>Eupercaria</taxon>
        <taxon>Tetraodontiformes</taxon>
        <taxon>Tetradontoidea</taxon>
        <taxon>Tetraodontidae</taxon>
        <taxon>Takifugu</taxon>
    </lineage>
</organism>
<dbReference type="EMBL" id="RHFK02000013">
    <property type="protein sequence ID" value="TWW66206.1"/>
    <property type="molecule type" value="Genomic_DNA"/>
</dbReference>
<evidence type="ECO:0000313" key="1">
    <source>
        <dbReference type="EMBL" id="TWW66206.1"/>
    </source>
</evidence>
<reference evidence="1 2" key="1">
    <citation type="submission" date="2019-04" db="EMBL/GenBank/DDBJ databases">
        <title>Chromosome genome assembly for Takifugu flavidus.</title>
        <authorList>
            <person name="Xiao S."/>
        </authorList>
    </citation>
    <scope>NUCLEOTIDE SEQUENCE [LARGE SCALE GENOMIC DNA]</scope>
    <source>
        <strain evidence="1">HTHZ2018</strain>
        <tissue evidence="1">Muscle</tissue>
    </source>
</reference>
<accession>A0A5C6NGI3</accession>
<sequence>MFRFAKYANFQLRSRFPRMFTCPTGFIKYASNLTCVDTVQAGNPIMHFTVAMNNDPTPLEDPVSTRLPSALQMLQQKVLTLKTYLKIFDPPFLNPLNILLTRVDIVANYQYLEVHVESKPDYKGGLLRNLSCRCSSSCWSLVALLRQQTGETHQKISTLE</sequence>
<comment type="caution">
    <text evidence="1">The sequence shown here is derived from an EMBL/GenBank/DDBJ whole genome shotgun (WGS) entry which is preliminary data.</text>
</comment>
<protein>
    <submittedName>
        <fullName evidence="1">Uncharacterized protein</fullName>
    </submittedName>
</protein>
<keyword evidence="2" id="KW-1185">Reference proteome</keyword>
<gene>
    <name evidence="1" type="ORF">D4764_20G0002380</name>
</gene>
<name>A0A5C6NGI3_9TELE</name>
<dbReference type="AlphaFoldDB" id="A0A5C6NGI3"/>
<evidence type="ECO:0000313" key="2">
    <source>
        <dbReference type="Proteomes" id="UP000324091"/>
    </source>
</evidence>
<dbReference type="Proteomes" id="UP000324091">
    <property type="component" value="Chromosome 20"/>
</dbReference>